<evidence type="ECO:0000256" key="2">
    <source>
        <dbReference type="ARBA" id="ARBA00022692"/>
    </source>
</evidence>
<dbReference type="EMBL" id="JAWLKF010000027">
    <property type="protein sequence ID" value="MDV6305701.1"/>
    <property type="molecule type" value="Genomic_DNA"/>
</dbReference>
<keyword evidence="7" id="KW-0436">Ligase</keyword>
<feature type="transmembrane region" description="Helical" evidence="5">
    <location>
        <begin position="320"/>
        <end position="339"/>
    </location>
</feature>
<evidence type="ECO:0000256" key="3">
    <source>
        <dbReference type="ARBA" id="ARBA00022989"/>
    </source>
</evidence>
<name>A0ABU4D9C8_9NOCA</name>
<evidence type="ECO:0000256" key="5">
    <source>
        <dbReference type="SAM" id="Phobius"/>
    </source>
</evidence>
<sequence>MPDNMRPALPLFAGIAVAFIVVQDALNTAVGVQGAATLALVALAVVMFIKTKATREGSESSNPLHAWPSAFMWAFVVWATAGFITSPTTEGLQHVAVWFLLPAVAALVAMKATTNTITIIYPWWRRAAIAAALIYISLAAINGPGVTAFPYSERGAGWVLVSAMVLLFAKVIFERESLWPLMIVGTAVVLSLSRTPIAIMLGFAAILIIAGRNRSAKNKNPWFARTLLAGSAAIAGVIYLFTSFTSISNRFSQGDGYTLFGVEINASGRDKIWTLTTDLWKENIWFGNGPGAAQRYITDYYDASIAHPHNEYLRFLADTGVVGLALWILGMGGLLFGAVKRLRNSRIAQDRTIHGAAILSLLLILGASTTDNPTITVYQTVIYATVLGLSMSRARVAENTDRPTHVAQLDATR</sequence>
<dbReference type="InterPro" id="IPR007016">
    <property type="entry name" value="O-antigen_ligase-rel_domated"/>
</dbReference>
<dbReference type="Proteomes" id="UP001186104">
    <property type="component" value="Unassembled WGS sequence"/>
</dbReference>
<dbReference type="Pfam" id="PF04932">
    <property type="entry name" value="Wzy_C"/>
    <property type="match status" value="1"/>
</dbReference>
<keyword evidence="3 5" id="KW-1133">Transmembrane helix</keyword>
<accession>A0ABU4D9C8</accession>
<evidence type="ECO:0000313" key="7">
    <source>
        <dbReference type="EMBL" id="MDV6305701.1"/>
    </source>
</evidence>
<evidence type="ECO:0000256" key="1">
    <source>
        <dbReference type="ARBA" id="ARBA00004141"/>
    </source>
</evidence>
<feature type="transmembrane region" description="Helical" evidence="5">
    <location>
        <begin position="375"/>
        <end position="392"/>
    </location>
</feature>
<dbReference type="PANTHER" id="PTHR37422">
    <property type="entry name" value="TEICHURONIC ACID BIOSYNTHESIS PROTEIN TUAE"/>
    <property type="match status" value="1"/>
</dbReference>
<proteinExistence type="predicted"/>
<feature type="transmembrane region" description="Helical" evidence="5">
    <location>
        <begin position="222"/>
        <end position="242"/>
    </location>
</feature>
<dbReference type="GO" id="GO:0016874">
    <property type="term" value="F:ligase activity"/>
    <property type="evidence" value="ECO:0007669"/>
    <property type="project" value="UniProtKB-KW"/>
</dbReference>
<feature type="transmembrane region" description="Helical" evidence="5">
    <location>
        <begin position="179"/>
        <end position="210"/>
    </location>
</feature>
<dbReference type="RefSeq" id="WP_317534354.1">
    <property type="nucleotide sequence ID" value="NZ_JAWLKF010000027.1"/>
</dbReference>
<feature type="transmembrane region" description="Helical" evidence="5">
    <location>
        <begin position="29"/>
        <end position="49"/>
    </location>
</feature>
<feature type="domain" description="O-antigen ligase-related" evidence="6">
    <location>
        <begin position="181"/>
        <end position="328"/>
    </location>
</feature>
<keyword evidence="2 5" id="KW-0812">Transmembrane</keyword>
<comment type="subcellular location">
    <subcellularLocation>
        <location evidence="1">Membrane</location>
        <topology evidence="1">Multi-pass membrane protein</topology>
    </subcellularLocation>
</comment>
<evidence type="ECO:0000259" key="6">
    <source>
        <dbReference type="Pfam" id="PF04932"/>
    </source>
</evidence>
<evidence type="ECO:0000313" key="8">
    <source>
        <dbReference type="Proteomes" id="UP001186104"/>
    </source>
</evidence>
<evidence type="ECO:0000256" key="4">
    <source>
        <dbReference type="ARBA" id="ARBA00023136"/>
    </source>
</evidence>
<keyword evidence="4 5" id="KW-0472">Membrane</keyword>
<gene>
    <name evidence="7" type="ORF">R3P93_24330</name>
</gene>
<dbReference type="InterPro" id="IPR051533">
    <property type="entry name" value="WaaL-like"/>
</dbReference>
<feature type="transmembrane region" description="Helical" evidence="5">
    <location>
        <begin position="96"/>
        <end position="121"/>
    </location>
</feature>
<reference evidence="7 8" key="1">
    <citation type="submission" date="2023-10" db="EMBL/GenBank/DDBJ databases">
        <title>Development of a sustainable strategy for remediation of hydrocarbon-contaminated territories based on the waste exchange concept.</title>
        <authorList>
            <person name="Krivoruchko A."/>
        </authorList>
    </citation>
    <scope>NUCLEOTIDE SEQUENCE [LARGE SCALE GENOMIC DNA]</scope>
    <source>
        <strain evidence="7 8">IEGM 1327</strain>
    </source>
</reference>
<feature type="transmembrane region" description="Helical" evidence="5">
    <location>
        <begin position="6"/>
        <end position="22"/>
    </location>
</feature>
<comment type="caution">
    <text evidence="7">The sequence shown here is derived from an EMBL/GenBank/DDBJ whole genome shotgun (WGS) entry which is preliminary data.</text>
</comment>
<feature type="transmembrane region" description="Helical" evidence="5">
    <location>
        <begin position="127"/>
        <end position="149"/>
    </location>
</feature>
<dbReference type="PANTHER" id="PTHR37422:SF13">
    <property type="entry name" value="LIPOPOLYSACCHARIDE BIOSYNTHESIS PROTEIN PA4999-RELATED"/>
    <property type="match status" value="1"/>
</dbReference>
<keyword evidence="8" id="KW-1185">Reference proteome</keyword>
<protein>
    <submittedName>
        <fullName evidence="7">O-antigen ligase family protein</fullName>
    </submittedName>
</protein>
<feature type="transmembrane region" description="Helical" evidence="5">
    <location>
        <begin position="156"/>
        <end position="173"/>
    </location>
</feature>
<feature type="transmembrane region" description="Helical" evidence="5">
    <location>
        <begin position="351"/>
        <end position="369"/>
    </location>
</feature>
<organism evidence="7 8">
    <name type="scientific">Rhodococcus cerastii</name>
    <dbReference type="NCBI Taxonomy" id="908616"/>
    <lineage>
        <taxon>Bacteria</taxon>
        <taxon>Bacillati</taxon>
        <taxon>Actinomycetota</taxon>
        <taxon>Actinomycetes</taxon>
        <taxon>Mycobacteriales</taxon>
        <taxon>Nocardiaceae</taxon>
        <taxon>Rhodococcus</taxon>
    </lineage>
</organism>
<feature type="transmembrane region" description="Helical" evidence="5">
    <location>
        <begin position="64"/>
        <end position="84"/>
    </location>
</feature>